<evidence type="ECO:0000313" key="2">
    <source>
        <dbReference type="EMBL" id="QTX33407.1"/>
    </source>
</evidence>
<dbReference type="AlphaFoldDB" id="A0A9Q7ARG4"/>
<accession>A0A9Q7ARG4</accession>
<dbReference type="PANTHER" id="PTHR31005:SF8">
    <property type="entry name" value="DUF4139 DOMAIN-CONTAINING PROTEIN"/>
    <property type="match status" value="1"/>
</dbReference>
<protein>
    <submittedName>
        <fullName evidence="2">DUF4139 domain-containing protein</fullName>
    </submittedName>
</protein>
<gene>
    <name evidence="2" type="ORF">KAR29_05920</name>
</gene>
<keyword evidence="3" id="KW-1185">Reference proteome</keyword>
<organism evidence="2 3">
    <name type="scientific">Aminithiophilus ramosus</name>
    <dbReference type="NCBI Taxonomy" id="3029084"/>
    <lineage>
        <taxon>Bacteria</taxon>
        <taxon>Thermotogati</taxon>
        <taxon>Synergistota</taxon>
        <taxon>Synergistia</taxon>
        <taxon>Synergistales</taxon>
        <taxon>Aminithiophilaceae</taxon>
        <taxon>Aminithiophilus</taxon>
    </lineage>
</organism>
<dbReference type="KEGG" id="aram:KAR29_05920"/>
<name>A0A9Q7ARG4_9BACT</name>
<dbReference type="InterPro" id="IPR037291">
    <property type="entry name" value="DUF4139"/>
</dbReference>
<feature type="domain" description="DUF4139" evidence="1">
    <location>
        <begin position="194"/>
        <end position="481"/>
    </location>
</feature>
<dbReference type="Proteomes" id="UP000671879">
    <property type="component" value="Chromosome"/>
</dbReference>
<dbReference type="Pfam" id="PF13598">
    <property type="entry name" value="DUF4139"/>
    <property type="match status" value="1"/>
</dbReference>
<dbReference type="InterPro" id="IPR011935">
    <property type="entry name" value="CHP02231"/>
</dbReference>
<evidence type="ECO:0000259" key="1">
    <source>
        <dbReference type="Pfam" id="PF13598"/>
    </source>
</evidence>
<dbReference type="EMBL" id="CP072943">
    <property type="protein sequence ID" value="QTX33407.1"/>
    <property type="molecule type" value="Genomic_DNA"/>
</dbReference>
<dbReference type="PANTHER" id="PTHR31005">
    <property type="entry name" value="DUF4139 DOMAIN-CONTAINING PROTEIN"/>
    <property type="match status" value="1"/>
</dbReference>
<evidence type="ECO:0000313" key="3">
    <source>
        <dbReference type="Proteomes" id="UP000671879"/>
    </source>
</evidence>
<proteinExistence type="predicted"/>
<reference evidence="3" key="1">
    <citation type="submission" date="2021-04" db="EMBL/GenBank/DDBJ databases">
        <title>A novel Synergistetes isolate from a pyrite-forming mixed culture.</title>
        <authorList>
            <person name="Bunk B."/>
            <person name="Sproer C."/>
            <person name="Spring S."/>
            <person name="Pester M."/>
        </authorList>
    </citation>
    <scope>NUCLEOTIDE SEQUENCE [LARGE SCALE GENOMIC DNA]</scope>
    <source>
        <strain evidence="3">J.5.4.2-T.3.5.2</strain>
    </source>
</reference>
<dbReference type="RefSeq" id="WP_274374693.1">
    <property type="nucleotide sequence ID" value="NZ_CP072943.1"/>
</dbReference>
<sequence>MTGLLFFGAFSPALAGEVVVDRADVYGGGAWITCSFPAEEEMVLELPATLDRDSLTVTSRGAEVLRWTVEERPSPGWLPPALGPLRDEVDRARAQVQLLRARSAALRQAAGHLEKALPEAKDGADLEAFVDRAQRKREGLELRLLETADLEKTALAECEALEALLASRRPEVESVLIFSASTRGEGEVVVRGWSSHASWRPLYRLDLAASTGETHWRLDGLLSQRTGLPWRGEVAFHSGTPRNDLDLPELPPLVVDVAVPLRAAKRMEALSSAPSVLLDSYGNERERRESVTDVVLTAETEAPGDGTDVRVELETFSLAGKTDLTLWGDLSPRAWLLWKTDGLDRALLAGQAELFVDGSPTGRTFISERGAGQKLDLPFGQSPLVKVLREEILPRQGSAWTGRGRLERGYRLVLSSSLARAQVVTVRDRLPVSANEKVKVESVEFSTEPTERDEEGRLSWELTLEGGASAEITVRYRLSYPGDGEIVFYGGDRP</sequence>